<dbReference type="Proteomes" id="UP001160499">
    <property type="component" value="Unassembled WGS sequence"/>
</dbReference>
<dbReference type="RefSeq" id="WP_280879654.1">
    <property type="nucleotide sequence ID" value="NZ_JARXVH010000010.1"/>
</dbReference>
<proteinExistence type="predicted"/>
<comment type="caution">
    <text evidence="1">The sequence shown here is derived from an EMBL/GenBank/DDBJ whole genome shotgun (WGS) entry which is preliminary data.</text>
</comment>
<keyword evidence="2" id="KW-1185">Reference proteome</keyword>
<evidence type="ECO:0000313" key="1">
    <source>
        <dbReference type="EMBL" id="MDH6218805.1"/>
    </source>
</evidence>
<protein>
    <submittedName>
        <fullName evidence="1">Uncharacterized protein</fullName>
    </submittedName>
</protein>
<accession>A0ABT6LR61</accession>
<sequence length="47" mass="5377">MDDVHRLLVEELPCLPGYRHARVHLVTTFVKEGGMIFHDGRRHAVAP</sequence>
<evidence type="ECO:0000313" key="2">
    <source>
        <dbReference type="Proteomes" id="UP001160499"/>
    </source>
</evidence>
<name>A0ABT6LR61_9ACTN</name>
<dbReference type="EMBL" id="JARXVH010000010">
    <property type="protein sequence ID" value="MDH6218805.1"/>
    <property type="molecule type" value="Genomic_DNA"/>
</dbReference>
<reference evidence="1 2" key="1">
    <citation type="submission" date="2023-04" db="EMBL/GenBank/DDBJ databases">
        <title>Forest soil microbial communities from Buena Vista Peninsula, Colon Province, Panama.</title>
        <authorList>
            <person name="Bouskill N."/>
        </authorList>
    </citation>
    <scope>NUCLEOTIDE SEQUENCE [LARGE SCALE GENOMIC DNA]</scope>
    <source>
        <strain evidence="1 2">GGS1</strain>
    </source>
</reference>
<organism evidence="1 2">
    <name type="scientific">Streptomyces pseudovenezuelae</name>
    <dbReference type="NCBI Taxonomy" id="67350"/>
    <lineage>
        <taxon>Bacteria</taxon>
        <taxon>Bacillati</taxon>
        <taxon>Actinomycetota</taxon>
        <taxon>Actinomycetes</taxon>
        <taxon>Kitasatosporales</taxon>
        <taxon>Streptomycetaceae</taxon>
        <taxon>Streptomyces</taxon>
        <taxon>Streptomyces aurantiacus group</taxon>
    </lineage>
</organism>
<gene>
    <name evidence="1" type="ORF">M2283_006139</name>
</gene>